<dbReference type="AlphaFoldDB" id="A0A6J4PEH6"/>
<organism evidence="1">
    <name type="scientific">uncultured Rubrobacteraceae bacterium</name>
    <dbReference type="NCBI Taxonomy" id="349277"/>
    <lineage>
        <taxon>Bacteria</taxon>
        <taxon>Bacillati</taxon>
        <taxon>Actinomycetota</taxon>
        <taxon>Rubrobacteria</taxon>
        <taxon>Rubrobacterales</taxon>
        <taxon>Rubrobacteraceae</taxon>
        <taxon>environmental samples</taxon>
    </lineage>
</organism>
<dbReference type="EMBL" id="CADCUT010000127">
    <property type="protein sequence ID" value="CAA9413549.1"/>
    <property type="molecule type" value="Genomic_DNA"/>
</dbReference>
<accession>A0A6J4PEH6</accession>
<name>A0A6J4PEH6_9ACTN</name>
<proteinExistence type="predicted"/>
<protein>
    <submittedName>
        <fullName evidence="1">Uncharacterized protein</fullName>
    </submittedName>
</protein>
<reference evidence="1" key="1">
    <citation type="submission" date="2020-02" db="EMBL/GenBank/DDBJ databases">
        <authorList>
            <person name="Meier V. D."/>
        </authorList>
    </citation>
    <scope>NUCLEOTIDE SEQUENCE</scope>
    <source>
        <strain evidence="1">AVDCRST_MAG03</strain>
    </source>
</reference>
<sequence>MITARAPVDPRPPVGTDMTRYLWRRRRPRRQRAIAPRFVPLDRGCLLKPTIDLPPNALARRPGSGPNGRQMYQFRGLSVARGPRDVHARRGGRL</sequence>
<gene>
    <name evidence="1" type="ORF">AVDCRST_MAG03-2030</name>
</gene>
<evidence type="ECO:0000313" key="1">
    <source>
        <dbReference type="EMBL" id="CAA9413549.1"/>
    </source>
</evidence>